<protein>
    <recommendedName>
        <fullName evidence="2">Protein argonaute</fullName>
    </recommendedName>
</protein>
<dbReference type="OrthoDB" id="580851at2"/>
<dbReference type="EMBL" id="QLMA01000006">
    <property type="protein sequence ID" value="RAJ78954.1"/>
    <property type="molecule type" value="Genomic_DNA"/>
</dbReference>
<reference evidence="4 5" key="1">
    <citation type="submission" date="2018-06" db="EMBL/GenBank/DDBJ databases">
        <title>Genomic Encyclopedia of Archaeal and Bacterial Type Strains, Phase II (KMG-II): from individual species to whole genera.</title>
        <authorList>
            <person name="Goeker M."/>
        </authorList>
    </citation>
    <scope>NUCLEOTIDE SEQUENCE [LARGE SCALE GENOMIC DNA]</scope>
    <source>
        <strain evidence="4 5">DSM 29821</strain>
    </source>
</reference>
<accession>A0A327VVU1</accession>
<dbReference type="SMART" id="SM00950">
    <property type="entry name" value="Piwi"/>
    <property type="match status" value="1"/>
</dbReference>
<dbReference type="Pfam" id="PF02171">
    <property type="entry name" value="Piwi"/>
    <property type="match status" value="1"/>
</dbReference>
<dbReference type="GO" id="GO:0003676">
    <property type="term" value="F:nucleic acid binding"/>
    <property type="evidence" value="ECO:0007669"/>
    <property type="project" value="InterPro"/>
</dbReference>
<dbReference type="Gene3D" id="3.30.420.10">
    <property type="entry name" value="Ribonuclease H-like superfamily/Ribonuclease H"/>
    <property type="match status" value="1"/>
</dbReference>
<dbReference type="InterPro" id="IPR003165">
    <property type="entry name" value="Piwi"/>
</dbReference>
<comment type="similarity">
    <text evidence="1">Belongs to the argonaute family. Long pAgo subfamily.</text>
</comment>
<gene>
    <name evidence="4" type="ORF">CLV59_10614</name>
</gene>
<dbReference type="InterPro" id="IPR036397">
    <property type="entry name" value="RNaseH_sf"/>
</dbReference>
<comment type="caution">
    <text evidence="4">The sequence shown here is derived from an EMBL/GenBank/DDBJ whole genome shotgun (WGS) entry which is preliminary data.</text>
</comment>
<keyword evidence="5" id="KW-1185">Reference proteome</keyword>
<dbReference type="Proteomes" id="UP000249819">
    <property type="component" value="Unassembled WGS sequence"/>
</dbReference>
<evidence type="ECO:0000313" key="4">
    <source>
        <dbReference type="EMBL" id="RAJ78954.1"/>
    </source>
</evidence>
<evidence type="ECO:0000256" key="2">
    <source>
        <dbReference type="ARBA" id="ARBA00035032"/>
    </source>
</evidence>
<dbReference type="SUPFAM" id="SSF53098">
    <property type="entry name" value="Ribonuclease H-like"/>
    <property type="match status" value="1"/>
</dbReference>
<name>A0A327VVU1_9BACT</name>
<feature type="domain" description="Piwi" evidence="3">
    <location>
        <begin position="436"/>
        <end position="742"/>
    </location>
</feature>
<organism evidence="4 5">
    <name type="scientific">Chitinophaga dinghuensis</name>
    <dbReference type="NCBI Taxonomy" id="1539050"/>
    <lineage>
        <taxon>Bacteria</taxon>
        <taxon>Pseudomonadati</taxon>
        <taxon>Bacteroidota</taxon>
        <taxon>Chitinophagia</taxon>
        <taxon>Chitinophagales</taxon>
        <taxon>Chitinophagaceae</taxon>
        <taxon>Chitinophaga</taxon>
    </lineage>
</organism>
<sequence>MPQILNVAPILFDSAFINIEKIPYSDTSFESVQNTYRTSHLIKRKGDHIFLVPLFEDSPLHGGDIISVELKEDLSLASSLVRDAIYKHLLLQNVHLTRIVPITYLRPLNNILESCIPDTIKFIKGLGVYPKWEIDFRVISPNGKTPFVSMTLNVSVAPRITMSCQSLLSAGINLTGYYVGTSHTGKRPDLKPHFRIIGRVVRILDTGMLELDDVREGMSNQIDPVEVYIEPRQDILETCIRHFYNDQASIILDNLAAKTASFHVGDSKLKKLNIALEHLQKVDLKLANQIPFRIGNFLSDAIPDYPTIKVDTVEKPVFVFSNAGGKNSEYNDLGLQRYGPYTKESFSPTKPNICVIYQNSKKGQVETILHKFLNGIPPVEYGKGGKKFEFTGLKTKFYLQECILSFFGAGDDTVIEYNKAITSALQAGQNGPKWDMAIIQIDNCFRDRYGNDNPYLIAKSRFIGQGIPVQEFTMESLGLPDSRVVWSLNNMALATYAKLGGQPWLLAADKPIAHELVIGIGSSLSQNSRLGQKERMIGITTVFTGDGNYFINNVSAAVPADEYFDTLLANLRNTMTSIQKSFNWQPRDTVRLIFHAFKTFKEKEADVVKQVVSELGNYNVEFSFIHVAETHPYLLFDPQQSGFGYYKKGIHAPERGKYLQLSEHVSLVSLTGPQEVKQADDGLPSPVQLILHRDSTFKDLTYLSKQVLRFGAHSWRSFLPASMPVTIYYSQLMAQMLSQLNEVSSWNPDNLYNKISSTRWFL</sequence>
<evidence type="ECO:0000313" key="5">
    <source>
        <dbReference type="Proteomes" id="UP000249819"/>
    </source>
</evidence>
<dbReference type="Gene3D" id="3.40.50.2300">
    <property type="match status" value="1"/>
</dbReference>
<proteinExistence type="inferred from homology"/>
<dbReference type="AlphaFoldDB" id="A0A327VVU1"/>
<evidence type="ECO:0000259" key="3">
    <source>
        <dbReference type="PROSITE" id="PS50822"/>
    </source>
</evidence>
<dbReference type="InterPro" id="IPR012337">
    <property type="entry name" value="RNaseH-like_sf"/>
</dbReference>
<evidence type="ECO:0000256" key="1">
    <source>
        <dbReference type="ARBA" id="ARBA00035012"/>
    </source>
</evidence>
<dbReference type="CDD" id="cd04659">
    <property type="entry name" value="Piwi_piwi-like_ProArk"/>
    <property type="match status" value="1"/>
</dbReference>
<dbReference type="PROSITE" id="PS50822">
    <property type="entry name" value="PIWI"/>
    <property type="match status" value="1"/>
</dbReference>
<dbReference type="RefSeq" id="WP_111593439.1">
    <property type="nucleotide sequence ID" value="NZ_QLMA01000006.1"/>
</dbReference>